<dbReference type="InterPro" id="IPR053137">
    <property type="entry name" value="NLR-like"/>
</dbReference>
<dbReference type="InterPro" id="IPR035994">
    <property type="entry name" value="Nucleoside_phosphorylase_sf"/>
</dbReference>
<name>A0AAV9UN98_9PEZI</name>
<sequence length="400" mass="43929">MRDEIARGKLINDYKDANVICFEMEGAGVMDQFPCLVIRGISDYADRNKNDDWQRYASATAAAYAKVLLGSIIPLKTRDIKPIISKATAAFDSATTGWQIALRPSTQDIVCQTTSVAAAQQFGSPLNSRYTRQPLDEIVLALNINEGIVSRRFDGRNFYENEIGSLITERGEIKSMPMSDLIEAHSGEAPTQWDSMIICLSVTLSPEALSTIIASAVMLYQHGAVDPSMEGTIGILRGKIKKHANSALSRESMCRKLEDSKTNILDIIEWRVSYIGGQSLFIPPKTPIELSRTAENGHVEVVKFLISTSGVNVNTGDDNGRTPLSKAAENGHVEVVKLLIGTDGIKINSKDASNKTPLLWAAKNKHLDVVKLLINSGQVNLDSEDLPEDFISLYRTSKDW</sequence>
<evidence type="ECO:0000313" key="3">
    <source>
        <dbReference type="Proteomes" id="UP001373714"/>
    </source>
</evidence>
<comment type="caution">
    <text evidence="2">The sequence shown here is derived from an EMBL/GenBank/DDBJ whole genome shotgun (WGS) entry which is preliminary data.</text>
</comment>
<keyword evidence="3" id="KW-1185">Reference proteome</keyword>
<dbReference type="AlphaFoldDB" id="A0AAV9UN98"/>
<proteinExistence type="predicted"/>
<dbReference type="EMBL" id="JAVHNS010000009">
    <property type="protein sequence ID" value="KAK6343589.1"/>
    <property type="molecule type" value="Genomic_DNA"/>
</dbReference>
<evidence type="ECO:0000313" key="2">
    <source>
        <dbReference type="EMBL" id="KAK6343589.1"/>
    </source>
</evidence>
<protein>
    <recommendedName>
        <fullName evidence="4">Nucleoside phosphorylase domain-containing protein</fullName>
    </recommendedName>
</protein>
<dbReference type="Gene3D" id="3.40.50.1580">
    <property type="entry name" value="Nucleoside phosphorylase domain"/>
    <property type="match status" value="1"/>
</dbReference>
<organism evidence="2 3">
    <name type="scientific">Orbilia blumenaviensis</name>
    <dbReference type="NCBI Taxonomy" id="1796055"/>
    <lineage>
        <taxon>Eukaryota</taxon>
        <taxon>Fungi</taxon>
        <taxon>Dikarya</taxon>
        <taxon>Ascomycota</taxon>
        <taxon>Pezizomycotina</taxon>
        <taxon>Orbiliomycetes</taxon>
        <taxon>Orbiliales</taxon>
        <taxon>Orbiliaceae</taxon>
        <taxon>Orbilia</taxon>
    </lineage>
</organism>
<evidence type="ECO:0008006" key="4">
    <source>
        <dbReference type="Google" id="ProtNLM"/>
    </source>
</evidence>
<dbReference type="PROSITE" id="PS50297">
    <property type="entry name" value="ANK_REP_REGION"/>
    <property type="match status" value="2"/>
</dbReference>
<dbReference type="GO" id="GO:0003824">
    <property type="term" value="F:catalytic activity"/>
    <property type="evidence" value="ECO:0007669"/>
    <property type="project" value="InterPro"/>
</dbReference>
<dbReference type="GO" id="GO:0009116">
    <property type="term" value="P:nucleoside metabolic process"/>
    <property type="evidence" value="ECO:0007669"/>
    <property type="project" value="InterPro"/>
</dbReference>
<dbReference type="SUPFAM" id="SSF48403">
    <property type="entry name" value="Ankyrin repeat"/>
    <property type="match status" value="1"/>
</dbReference>
<accession>A0AAV9UN98</accession>
<dbReference type="InterPro" id="IPR002110">
    <property type="entry name" value="Ankyrin_rpt"/>
</dbReference>
<reference evidence="2 3" key="1">
    <citation type="submission" date="2019-10" db="EMBL/GenBank/DDBJ databases">
        <authorList>
            <person name="Palmer J.M."/>
        </authorList>
    </citation>
    <scope>NUCLEOTIDE SEQUENCE [LARGE SCALE GENOMIC DNA]</scope>
    <source>
        <strain evidence="2 3">TWF730</strain>
    </source>
</reference>
<feature type="repeat" description="ANK" evidence="1">
    <location>
        <begin position="319"/>
        <end position="340"/>
    </location>
</feature>
<dbReference type="InterPro" id="IPR036770">
    <property type="entry name" value="Ankyrin_rpt-contain_sf"/>
</dbReference>
<evidence type="ECO:0000256" key="1">
    <source>
        <dbReference type="PROSITE-ProRule" id="PRU00023"/>
    </source>
</evidence>
<dbReference type="SUPFAM" id="SSF53167">
    <property type="entry name" value="Purine and uridine phosphorylases"/>
    <property type="match status" value="1"/>
</dbReference>
<dbReference type="PROSITE" id="PS50088">
    <property type="entry name" value="ANK_REPEAT"/>
    <property type="match status" value="2"/>
</dbReference>
<dbReference type="Pfam" id="PF12796">
    <property type="entry name" value="Ank_2"/>
    <property type="match status" value="1"/>
</dbReference>
<keyword evidence="1" id="KW-0040">ANK repeat</keyword>
<dbReference type="Proteomes" id="UP001373714">
    <property type="component" value="Unassembled WGS sequence"/>
</dbReference>
<feature type="repeat" description="ANK" evidence="1">
    <location>
        <begin position="353"/>
        <end position="377"/>
    </location>
</feature>
<gene>
    <name evidence="2" type="ORF">TWF730_011180</name>
</gene>
<dbReference type="PANTHER" id="PTHR46082">
    <property type="entry name" value="ATP/GTP-BINDING PROTEIN-RELATED"/>
    <property type="match status" value="1"/>
</dbReference>
<dbReference type="PANTHER" id="PTHR46082:SF11">
    <property type="entry name" value="AAA+ ATPASE DOMAIN-CONTAINING PROTEIN-RELATED"/>
    <property type="match status" value="1"/>
</dbReference>
<dbReference type="SMART" id="SM00248">
    <property type="entry name" value="ANK"/>
    <property type="match status" value="3"/>
</dbReference>
<dbReference type="Gene3D" id="1.25.40.20">
    <property type="entry name" value="Ankyrin repeat-containing domain"/>
    <property type="match status" value="1"/>
</dbReference>